<protein>
    <submittedName>
        <fullName evidence="1">Uncharacterized protein</fullName>
    </submittedName>
</protein>
<organism evidence="1 2">
    <name type="scientific">Clytia hemisphaerica</name>
    <dbReference type="NCBI Taxonomy" id="252671"/>
    <lineage>
        <taxon>Eukaryota</taxon>
        <taxon>Metazoa</taxon>
        <taxon>Cnidaria</taxon>
        <taxon>Hydrozoa</taxon>
        <taxon>Hydroidolina</taxon>
        <taxon>Leptothecata</taxon>
        <taxon>Obeliida</taxon>
        <taxon>Clytiidae</taxon>
        <taxon>Clytia</taxon>
    </lineage>
</organism>
<evidence type="ECO:0000313" key="1">
    <source>
        <dbReference type="EnsemblMetazoa" id="CLYHEMP015111.1"/>
    </source>
</evidence>
<proteinExistence type="predicted"/>
<dbReference type="Proteomes" id="UP000594262">
    <property type="component" value="Unplaced"/>
</dbReference>
<keyword evidence="2" id="KW-1185">Reference proteome</keyword>
<dbReference type="EnsemblMetazoa" id="CLYHEMT015111.1">
    <property type="protein sequence ID" value="CLYHEMP015111.1"/>
    <property type="gene ID" value="CLYHEMG015111"/>
</dbReference>
<name>A0A7M5WYW2_9CNID</name>
<evidence type="ECO:0000313" key="2">
    <source>
        <dbReference type="Proteomes" id="UP000594262"/>
    </source>
</evidence>
<accession>A0A7M5WYW2</accession>
<reference evidence="1" key="1">
    <citation type="submission" date="2021-01" db="UniProtKB">
        <authorList>
            <consortium name="EnsemblMetazoa"/>
        </authorList>
    </citation>
    <scope>IDENTIFICATION</scope>
</reference>
<dbReference type="AlphaFoldDB" id="A0A7M5WYW2"/>
<sequence>NDKFRNPQPRSKVTVAYTRLQQINQLQQPIPFEDINTIFMNVIFRKRSGQQEQVFRGRLIPIQKMDKCSYWSQLLSRSPSALCADSSNCSLYGPRAIRAAKLPG</sequence>